<feature type="transmembrane region" description="Helical" evidence="5">
    <location>
        <begin position="289"/>
        <end position="310"/>
    </location>
</feature>
<dbReference type="Pfam" id="PF00002">
    <property type="entry name" value="7tm_2"/>
    <property type="match status" value="1"/>
</dbReference>
<feature type="transmembrane region" description="Helical" evidence="5">
    <location>
        <begin position="457"/>
        <end position="476"/>
    </location>
</feature>
<evidence type="ECO:0000259" key="6">
    <source>
        <dbReference type="PROSITE" id="PS50261"/>
    </source>
</evidence>
<dbReference type="GO" id="GO:0004930">
    <property type="term" value="F:G protein-coupled receptor activity"/>
    <property type="evidence" value="ECO:0007669"/>
    <property type="project" value="InterPro"/>
</dbReference>
<dbReference type="InterPro" id="IPR053231">
    <property type="entry name" value="GPCR_LN-TM7"/>
</dbReference>
<evidence type="ECO:0000256" key="5">
    <source>
        <dbReference type="SAM" id="Phobius"/>
    </source>
</evidence>
<keyword evidence="2 5" id="KW-0812">Transmembrane</keyword>
<comment type="caution">
    <text evidence="7">The sequence shown here is derived from an EMBL/GenBank/DDBJ whole genome shotgun (WGS) entry which is preliminary data.</text>
</comment>
<dbReference type="PANTHER" id="PTHR45902">
    <property type="entry name" value="LATROPHILIN RECEPTOR-LIKE PROTEIN A"/>
    <property type="match status" value="1"/>
</dbReference>
<dbReference type="PANTHER" id="PTHR45902:SF1">
    <property type="entry name" value="LATROPHILIN RECEPTOR-LIKE PROTEIN A"/>
    <property type="match status" value="1"/>
</dbReference>
<evidence type="ECO:0000313" key="8">
    <source>
        <dbReference type="Proteomes" id="UP000593567"/>
    </source>
</evidence>
<dbReference type="CDD" id="cd13952">
    <property type="entry name" value="7tm_classB"/>
    <property type="match status" value="1"/>
</dbReference>
<dbReference type="Gene3D" id="1.20.1070.10">
    <property type="entry name" value="Rhodopsin 7-helix transmembrane proteins"/>
    <property type="match status" value="1"/>
</dbReference>
<feature type="domain" description="G-protein coupled receptors family 2 profile 2" evidence="6">
    <location>
        <begin position="257"/>
        <end position="507"/>
    </location>
</feature>
<name>A0A7J7JVL8_BUGNE</name>
<dbReference type="GO" id="GO:0007166">
    <property type="term" value="P:cell surface receptor signaling pathway"/>
    <property type="evidence" value="ECO:0007669"/>
    <property type="project" value="InterPro"/>
</dbReference>
<sequence length="542" mass="61587">MKFLFIYEIDLNERTCNMNSDAVLLYSDFNTTLDTCLNISHHLKQCNCSSILDLESETCIPTPFVNDKCRENRYEPETFKVTNHGVMHCENNFEYLPLSTQIAVGKCFQCSLNVTAEDCQNEFEKFTGSPDVVVNSVNSVHCALTHLIRCNVSDIEDSYCSDNFSLSAVPSGAFHDFHFQVHLERSTLLGVELLFSTFNNDSLNSQCVEYSLTSNQTSWLICRNSELQRSSDQTHYDDYLLWNDEIRVCTETAAPEFVLATHDYVFSSLSILFILIYVVYYFTKLKKTVTGNFVVSSMITLMFGLVFYCLINETESFISCQIIASCTQYFLIAVHTWTNAVGILMIKGLSSFKLASQSSWKKYAYYAAYAWLTPLIFVIIAYSVDAAKTHNLYPVFSDQICFIARGWIRLLVFTGPIYLFVVVNITMCIIASVIVARSGNNIAVDDKRRTLKKVITIAKLQVIFGFHWFILLFAEIKGPHQTGLWIALNVFMTLQGVTAVLAQLVTSANIRKGRTWFNSKIRNYSPKNSQSASNKTAETKFR</sequence>
<evidence type="ECO:0000256" key="1">
    <source>
        <dbReference type="ARBA" id="ARBA00004141"/>
    </source>
</evidence>
<gene>
    <name evidence="7" type="ORF">EB796_011941</name>
</gene>
<dbReference type="EMBL" id="VXIV02001788">
    <property type="protein sequence ID" value="KAF6029764.1"/>
    <property type="molecule type" value="Genomic_DNA"/>
</dbReference>
<feature type="transmembrane region" description="Helical" evidence="5">
    <location>
        <begin position="417"/>
        <end position="436"/>
    </location>
</feature>
<dbReference type="OrthoDB" id="6134459at2759"/>
<protein>
    <recommendedName>
        <fullName evidence="6">G-protein coupled receptors family 2 profile 2 domain-containing protein</fullName>
    </recommendedName>
</protein>
<comment type="subcellular location">
    <subcellularLocation>
        <location evidence="1">Membrane</location>
        <topology evidence="1">Multi-pass membrane protein</topology>
    </subcellularLocation>
</comment>
<dbReference type="InterPro" id="IPR017981">
    <property type="entry name" value="GPCR_2-like_7TM"/>
</dbReference>
<keyword evidence="3 5" id="KW-1133">Transmembrane helix</keyword>
<dbReference type="AlphaFoldDB" id="A0A7J7JVL8"/>
<evidence type="ECO:0000256" key="2">
    <source>
        <dbReference type="ARBA" id="ARBA00022692"/>
    </source>
</evidence>
<feature type="transmembrane region" description="Helical" evidence="5">
    <location>
        <begin position="482"/>
        <end position="505"/>
    </location>
</feature>
<dbReference type="Proteomes" id="UP000593567">
    <property type="component" value="Unassembled WGS sequence"/>
</dbReference>
<feature type="transmembrane region" description="Helical" evidence="5">
    <location>
        <begin position="366"/>
        <end position="384"/>
    </location>
</feature>
<feature type="transmembrane region" description="Helical" evidence="5">
    <location>
        <begin position="322"/>
        <end position="346"/>
    </location>
</feature>
<organism evidence="7 8">
    <name type="scientific">Bugula neritina</name>
    <name type="common">Brown bryozoan</name>
    <name type="synonym">Sertularia neritina</name>
    <dbReference type="NCBI Taxonomy" id="10212"/>
    <lineage>
        <taxon>Eukaryota</taxon>
        <taxon>Metazoa</taxon>
        <taxon>Spiralia</taxon>
        <taxon>Lophotrochozoa</taxon>
        <taxon>Bryozoa</taxon>
        <taxon>Gymnolaemata</taxon>
        <taxon>Cheilostomatida</taxon>
        <taxon>Flustrina</taxon>
        <taxon>Buguloidea</taxon>
        <taxon>Bugulidae</taxon>
        <taxon>Bugula</taxon>
    </lineage>
</organism>
<dbReference type="GO" id="GO:0016020">
    <property type="term" value="C:membrane"/>
    <property type="evidence" value="ECO:0007669"/>
    <property type="project" value="UniProtKB-SubCell"/>
</dbReference>
<dbReference type="InterPro" id="IPR000832">
    <property type="entry name" value="GPCR_2_secretin-like"/>
</dbReference>
<proteinExistence type="predicted"/>
<evidence type="ECO:0000256" key="4">
    <source>
        <dbReference type="ARBA" id="ARBA00023136"/>
    </source>
</evidence>
<evidence type="ECO:0000313" key="7">
    <source>
        <dbReference type="EMBL" id="KAF6029764.1"/>
    </source>
</evidence>
<accession>A0A7J7JVL8</accession>
<dbReference type="PROSITE" id="PS50261">
    <property type="entry name" value="G_PROTEIN_RECEP_F2_4"/>
    <property type="match status" value="1"/>
</dbReference>
<keyword evidence="4 5" id="KW-0472">Membrane</keyword>
<feature type="transmembrane region" description="Helical" evidence="5">
    <location>
        <begin position="264"/>
        <end position="282"/>
    </location>
</feature>
<reference evidence="7" key="1">
    <citation type="submission" date="2020-06" db="EMBL/GenBank/DDBJ databases">
        <title>Draft genome of Bugula neritina, a colonial animal packing powerful symbionts and potential medicines.</title>
        <authorList>
            <person name="Rayko M."/>
        </authorList>
    </citation>
    <scope>NUCLEOTIDE SEQUENCE [LARGE SCALE GENOMIC DNA]</scope>
    <source>
        <strain evidence="7">Kwan_BN1</strain>
    </source>
</reference>
<keyword evidence="8" id="KW-1185">Reference proteome</keyword>
<evidence type="ECO:0000256" key="3">
    <source>
        <dbReference type="ARBA" id="ARBA00022989"/>
    </source>
</evidence>